<evidence type="ECO:0000313" key="2">
    <source>
        <dbReference type="Proteomes" id="UP000474175"/>
    </source>
</evidence>
<dbReference type="AlphaFoldDB" id="A0A6L9L8E1"/>
<keyword evidence="2" id="KW-1185">Reference proteome</keyword>
<organism evidence="1 2">
    <name type="scientific">Spirosoma terrae</name>
    <dbReference type="NCBI Taxonomy" id="1968276"/>
    <lineage>
        <taxon>Bacteria</taxon>
        <taxon>Pseudomonadati</taxon>
        <taxon>Bacteroidota</taxon>
        <taxon>Cytophagia</taxon>
        <taxon>Cytophagales</taxon>
        <taxon>Cytophagaceae</taxon>
        <taxon>Spirosoma</taxon>
    </lineage>
</organism>
<dbReference type="RefSeq" id="WP_163951731.1">
    <property type="nucleotide sequence ID" value="NZ_JAAFZH010000008.1"/>
</dbReference>
<dbReference type="EMBL" id="JAAFZH010000008">
    <property type="protein sequence ID" value="NDU96855.1"/>
    <property type="molecule type" value="Genomic_DNA"/>
</dbReference>
<sequence>MYNKKALRLKAKFTESYPATTLYWHRCKFTGKLFCSPIRRVTYSNEGLKLKKEQDQQIKEARKLSCRLYIRQCPKTKQWYSSPDRIWTYSNEGKALAYQASLERDRAHRQKPEVKERERIRSQRRWQAVKQRAAATNV</sequence>
<gene>
    <name evidence="1" type="ORF">GK108_18370</name>
</gene>
<dbReference type="Proteomes" id="UP000474175">
    <property type="component" value="Unassembled WGS sequence"/>
</dbReference>
<name>A0A6L9L8E1_9BACT</name>
<comment type="caution">
    <text evidence="1">The sequence shown here is derived from an EMBL/GenBank/DDBJ whole genome shotgun (WGS) entry which is preliminary data.</text>
</comment>
<protein>
    <submittedName>
        <fullName evidence="1">Uncharacterized protein</fullName>
    </submittedName>
</protein>
<reference evidence="1 2" key="1">
    <citation type="submission" date="2020-02" db="EMBL/GenBank/DDBJ databases">
        <title>Draft genome sequence of two Spirosoma agri KCTC 52727 and Spirosoma terrae KCTC 52035.</title>
        <authorList>
            <person name="Rojas J."/>
            <person name="Ambika Manirajan B."/>
            <person name="Suarez C."/>
            <person name="Ratering S."/>
            <person name="Schnell S."/>
        </authorList>
    </citation>
    <scope>NUCLEOTIDE SEQUENCE [LARGE SCALE GENOMIC DNA]</scope>
    <source>
        <strain evidence="1 2">KCTC 52035</strain>
    </source>
</reference>
<evidence type="ECO:0000313" key="1">
    <source>
        <dbReference type="EMBL" id="NDU96855.1"/>
    </source>
</evidence>
<proteinExistence type="predicted"/>
<accession>A0A6L9L8E1</accession>